<keyword evidence="2" id="KW-1185">Reference proteome</keyword>
<reference evidence="1 2" key="1">
    <citation type="submission" date="2023-07" db="EMBL/GenBank/DDBJ databases">
        <title>Sorghum-associated microbial communities from plants grown in Nebraska, USA.</title>
        <authorList>
            <person name="Schachtman D."/>
        </authorList>
    </citation>
    <scope>NUCLEOTIDE SEQUENCE [LARGE SCALE GENOMIC DNA]</scope>
    <source>
        <strain evidence="1 2">BE332</strain>
    </source>
</reference>
<comment type="caution">
    <text evidence="1">The sequence shown here is derived from an EMBL/GenBank/DDBJ whole genome shotgun (WGS) entry which is preliminary data.</text>
</comment>
<evidence type="ECO:0000313" key="1">
    <source>
        <dbReference type="EMBL" id="MDQ0372793.1"/>
    </source>
</evidence>
<dbReference type="EMBL" id="JAUSVB010000001">
    <property type="protein sequence ID" value="MDQ0372793.1"/>
    <property type="molecule type" value="Genomic_DNA"/>
</dbReference>
<proteinExistence type="predicted"/>
<sequence>MAMVVDTLGIGALVLRRRDDDEALGYCAIIVGRGTVDEAGEIVWLLSSR</sequence>
<dbReference type="RefSeq" id="WP_307490458.1">
    <property type="nucleotide sequence ID" value="NZ_JAUSVB010000001.1"/>
</dbReference>
<accession>A0ABU0EBZ8</accession>
<name>A0ABU0EBZ8_9CELL</name>
<gene>
    <name evidence="1" type="ORF">J2X26_001090</name>
</gene>
<evidence type="ECO:0000313" key="2">
    <source>
        <dbReference type="Proteomes" id="UP001239626"/>
    </source>
</evidence>
<organism evidence="1 2">
    <name type="scientific">Cellulomonas humilata</name>
    <dbReference type="NCBI Taxonomy" id="144055"/>
    <lineage>
        <taxon>Bacteria</taxon>
        <taxon>Bacillati</taxon>
        <taxon>Actinomycetota</taxon>
        <taxon>Actinomycetes</taxon>
        <taxon>Micrococcales</taxon>
        <taxon>Cellulomonadaceae</taxon>
        <taxon>Cellulomonas</taxon>
    </lineage>
</organism>
<dbReference type="Proteomes" id="UP001239626">
    <property type="component" value="Unassembled WGS sequence"/>
</dbReference>
<protein>
    <submittedName>
        <fullName evidence="1">Uncharacterized protein</fullName>
    </submittedName>
</protein>